<dbReference type="AlphaFoldDB" id="A0A974P5A1"/>
<sequence>MSDATYIAFVPTAKRDRLRQILQTEDTGPLAWREQRTLFGSEFYFSGPRASPARPRPMSPNGSSPVRRLSGSARPAREPHCKPYPLRPSRA</sequence>
<proteinExistence type="predicted"/>
<reference evidence="2" key="1">
    <citation type="submission" date="2021-01" db="EMBL/GenBank/DDBJ databases">
        <title>Genome sequence of Phenylobacterium sp. 20VBR1 isolated from a valley glaceir, Ny-Alesund, Svalbard.</title>
        <authorList>
            <person name="Thomas F.A."/>
            <person name="Krishnan K.P."/>
            <person name="Sinha R.K."/>
        </authorList>
    </citation>
    <scope>NUCLEOTIDE SEQUENCE</scope>
    <source>
        <strain evidence="2">20VBR1</strain>
    </source>
</reference>
<feature type="region of interest" description="Disordered" evidence="1">
    <location>
        <begin position="46"/>
        <end position="91"/>
    </location>
</feature>
<accession>A0A974P5A1</accession>
<evidence type="ECO:0000313" key="2">
    <source>
        <dbReference type="EMBL" id="QQZ50963.1"/>
    </source>
</evidence>
<organism evidence="2">
    <name type="scientific">Phenylobacterium glaciei</name>
    <dbReference type="NCBI Taxonomy" id="2803784"/>
    <lineage>
        <taxon>Bacteria</taxon>
        <taxon>Pseudomonadati</taxon>
        <taxon>Pseudomonadota</taxon>
        <taxon>Alphaproteobacteria</taxon>
        <taxon>Caulobacterales</taxon>
        <taxon>Caulobacteraceae</taxon>
        <taxon>Phenylobacterium</taxon>
    </lineage>
</organism>
<dbReference type="EMBL" id="CP068570">
    <property type="protein sequence ID" value="QQZ50963.1"/>
    <property type="molecule type" value="Genomic_DNA"/>
</dbReference>
<name>A0A974P5A1_9CAUL</name>
<gene>
    <name evidence="2" type="ORF">JKL49_06995</name>
</gene>
<evidence type="ECO:0000256" key="1">
    <source>
        <dbReference type="SAM" id="MobiDB-lite"/>
    </source>
</evidence>
<protein>
    <submittedName>
        <fullName evidence="2">Uncharacterized protein</fullName>
    </submittedName>
</protein>